<comment type="caution">
    <text evidence="2">The sequence shown here is derived from an EMBL/GenBank/DDBJ whole genome shotgun (WGS) entry which is preliminary data.</text>
</comment>
<dbReference type="AlphaFoldDB" id="A0A0V1CDR6"/>
<protein>
    <submittedName>
        <fullName evidence="2">Uncharacterized protein</fullName>
    </submittedName>
</protein>
<organism evidence="2 3">
    <name type="scientific">Trichinella britovi</name>
    <name type="common">Parasitic roundworm</name>
    <dbReference type="NCBI Taxonomy" id="45882"/>
    <lineage>
        <taxon>Eukaryota</taxon>
        <taxon>Metazoa</taxon>
        <taxon>Ecdysozoa</taxon>
        <taxon>Nematoda</taxon>
        <taxon>Enoplea</taxon>
        <taxon>Dorylaimia</taxon>
        <taxon>Trichinellida</taxon>
        <taxon>Trichinellidae</taxon>
        <taxon>Trichinella</taxon>
    </lineage>
</organism>
<gene>
    <name evidence="2" type="ORF">T03_3704</name>
</gene>
<reference evidence="2 3" key="1">
    <citation type="submission" date="2015-01" db="EMBL/GenBank/DDBJ databases">
        <title>Evolution of Trichinella species and genotypes.</title>
        <authorList>
            <person name="Korhonen P.K."/>
            <person name="Edoardo P."/>
            <person name="Giuseppe L.R."/>
            <person name="Gasser R.B."/>
        </authorList>
    </citation>
    <scope>NUCLEOTIDE SEQUENCE [LARGE SCALE GENOMIC DNA]</scope>
    <source>
        <strain evidence="2">ISS120</strain>
    </source>
</reference>
<dbReference type="EMBL" id="JYDI01000247">
    <property type="protein sequence ID" value="KRY47314.1"/>
    <property type="molecule type" value="Genomic_DNA"/>
</dbReference>
<sequence length="173" mass="19715">MAFNCLNFKTTLAWLIWQSRTTTIETPTSSYDVRLVFHQRIEIVSVGRFRQRTFVGQGDFDSTMQKYMFIHKLRVDVAGLGQFSATGDIILPNGVCQMSSTWRVLTYATAPLYAVGYFSQLADFCIILDNFFVVHIAVSRYPSSFAQLFSSNQQRWSVPTCAASFVHGERRLP</sequence>
<accession>A0A0V1CDR6</accession>
<evidence type="ECO:0000256" key="1">
    <source>
        <dbReference type="SAM" id="SignalP"/>
    </source>
</evidence>
<keyword evidence="3" id="KW-1185">Reference proteome</keyword>
<feature type="signal peptide" evidence="1">
    <location>
        <begin position="1"/>
        <end position="21"/>
    </location>
</feature>
<evidence type="ECO:0000313" key="3">
    <source>
        <dbReference type="Proteomes" id="UP000054653"/>
    </source>
</evidence>
<name>A0A0V1CDR6_TRIBR</name>
<proteinExistence type="predicted"/>
<evidence type="ECO:0000313" key="2">
    <source>
        <dbReference type="EMBL" id="KRY47314.1"/>
    </source>
</evidence>
<dbReference type="Proteomes" id="UP000054653">
    <property type="component" value="Unassembled WGS sequence"/>
</dbReference>
<feature type="chain" id="PRO_5006875866" evidence="1">
    <location>
        <begin position="22"/>
        <end position="173"/>
    </location>
</feature>
<keyword evidence="1" id="KW-0732">Signal</keyword>